<evidence type="ECO:0000256" key="3">
    <source>
        <dbReference type="ARBA" id="ARBA00007069"/>
    </source>
</evidence>
<evidence type="ECO:0000256" key="6">
    <source>
        <dbReference type="ARBA" id="ARBA00022505"/>
    </source>
</evidence>
<evidence type="ECO:0000256" key="7">
    <source>
        <dbReference type="ARBA" id="ARBA00022519"/>
    </source>
</evidence>
<evidence type="ECO:0000313" key="15">
    <source>
        <dbReference type="Proteomes" id="UP000555756"/>
    </source>
</evidence>
<keyword evidence="9 11" id="KW-1133">Transmembrane helix</keyword>
<keyword evidence="15" id="KW-1185">Reference proteome</keyword>
<dbReference type="Pfam" id="PF00528">
    <property type="entry name" value="BPD_transp_1"/>
    <property type="match status" value="1"/>
</dbReference>
<dbReference type="InterPro" id="IPR035906">
    <property type="entry name" value="MetI-like_sf"/>
</dbReference>
<keyword evidence="8 11" id="KW-0812">Transmembrane</keyword>
<keyword evidence="6 12" id="KW-0500">Molybdenum</keyword>
<gene>
    <name evidence="14" type="primary">modB</name>
    <name evidence="14" type="ORF">HLH34_10490</name>
</gene>
<dbReference type="PANTHER" id="PTHR30183">
    <property type="entry name" value="MOLYBDENUM TRANSPORT SYSTEM PERMEASE PROTEIN MODB"/>
    <property type="match status" value="1"/>
</dbReference>
<evidence type="ECO:0000256" key="11">
    <source>
        <dbReference type="RuleBase" id="RU363032"/>
    </source>
</evidence>
<dbReference type="GO" id="GO:0015098">
    <property type="term" value="F:molybdate ion transmembrane transporter activity"/>
    <property type="evidence" value="ECO:0007669"/>
    <property type="project" value="UniProtKB-UniRule"/>
</dbReference>
<evidence type="ECO:0000256" key="4">
    <source>
        <dbReference type="ARBA" id="ARBA00022448"/>
    </source>
</evidence>
<evidence type="ECO:0000256" key="10">
    <source>
        <dbReference type="ARBA" id="ARBA00023136"/>
    </source>
</evidence>
<accession>A0A7W4JT33</accession>
<feature type="transmembrane region" description="Helical" evidence="11">
    <location>
        <begin position="201"/>
        <end position="220"/>
    </location>
</feature>
<keyword evidence="5" id="KW-1003">Cell membrane</keyword>
<dbReference type="CDD" id="cd06261">
    <property type="entry name" value="TM_PBP2"/>
    <property type="match status" value="1"/>
</dbReference>
<dbReference type="PROSITE" id="PS50928">
    <property type="entry name" value="ABC_TM1"/>
    <property type="match status" value="1"/>
</dbReference>
<evidence type="ECO:0000256" key="12">
    <source>
        <dbReference type="RuleBase" id="RU365097"/>
    </source>
</evidence>
<comment type="caution">
    <text evidence="14">The sequence shown here is derived from an EMBL/GenBank/DDBJ whole genome shotgun (WGS) entry which is preliminary data.</text>
</comment>
<organism evidence="14 15">
    <name type="scientific">Gluconacetobacter azotocaptans</name>
    <dbReference type="NCBI Taxonomy" id="142834"/>
    <lineage>
        <taxon>Bacteria</taxon>
        <taxon>Pseudomonadati</taxon>
        <taxon>Pseudomonadota</taxon>
        <taxon>Alphaproteobacteria</taxon>
        <taxon>Acetobacterales</taxon>
        <taxon>Acetobacteraceae</taxon>
        <taxon>Gluconacetobacter</taxon>
    </lineage>
</organism>
<keyword evidence="4 11" id="KW-0813">Transport</keyword>
<dbReference type="GO" id="GO:0005886">
    <property type="term" value="C:plasma membrane"/>
    <property type="evidence" value="ECO:0007669"/>
    <property type="project" value="UniProtKB-SubCell"/>
</dbReference>
<dbReference type="EMBL" id="JABEQF010000006">
    <property type="protein sequence ID" value="MBB2190382.1"/>
    <property type="molecule type" value="Genomic_DNA"/>
</dbReference>
<keyword evidence="7 12" id="KW-0997">Cell inner membrane</keyword>
<dbReference type="RefSeq" id="WP_183119516.1">
    <property type="nucleotide sequence ID" value="NZ_JABEQF010000006.1"/>
</dbReference>
<dbReference type="FunFam" id="1.10.3720.10:FF:000054">
    <property type="entry name" value="Molybdenum transport system permease"/>
    <property type="match status" value="1"/>
</dbReference>
<dbReference type="InterPro" id="IPR011867">
    <property type="entry name" value="ModB_ABC"/>
</dbReference>
<comment type="function">
    <text evidence="1 12">Part of the binding-protein-dependent transport system for molybdenum; probably responsible for the translocation of the substrate across the membrane.</text>
</comment>
<proteinExistence type="inferred from homology"/>
<feature type="transmembrane region" description="Helical" evidence="11">
    <location>
        <begin position="47"/>
        <end position="69"/>
    </location>
</feature>
<evidence type="ECO:0000256" key="2">
    <source>
        <dbReference type="ARBA" id="ARBA00004429"/>
    </source>
</evidence>
<dbReference type="Gene3D" id="1.10.3720.10">
    <property type="entry name" value="MetI-like"/>
    <property type="match status" value="1"/>
</dbReference>
<evidence type="ECO:0000313" key="14">
    <source>
        <dbReference type="EMBL" id="MBB2190382.1"/>
    </source>
</evidence>
<dbReference type="PANTHER" id="PTHR30183:SF8">
    <property type="entry name" value="MOLYBDENUM TRANSPORT SYSTEM PERMEASE"/>
    <property type="match status" value="1"/>
</dbReference>
<keyword evidence="10 11" id="KW-0472">Membrane</keyword>
<dbReference type="InterPro" id="IPR000515">
    <property type="entry name" value="MetI-like"/>
</dbReference>
<dbReference type="AlphaFoldDB" id="A0A7W4JT33"/>
<dbReference type="SUPFAM" id="SSF161098">
    <property type="entry name" value="MetI-like"/>
    <property type="match status" value="1"/>
</dbReference>
<feature type="domain" description="ABC transmembrane type-1" evidence="13">
    <location>
        <begin position="12"/>
        <end position="219"/>
    </location>
</feature>
<evidence type="ECO:0000256" key="5">
    <source>
        <dbReference type="ARBA" id="ARBA00022475"/>
    </source>
</evidence>
<name>A0A7W4JT33_9PROT</name>
<dbReference type="NCBIfam" id="TIGR02141">
    <property type="entry name" value="modB_ABC"/>
    <property type="match status" value="1"/>
</dbReference>
<evidence type="ECO:0000256" key="8">
    <source>
        <dbReference type="ARBA" id="ARBA00022692"/>
    </source>
</evidence>
<feature type="transmembrane region" description="Helical" evidence="11">
    <location>
        <begin position="138"/>
        <end position="160"/>
    </location>
</feature>
<comment type="subcellular location">
    <subcellularLocation>
        <location evidence="2 12">Cell inner membrane</location>
        <topology evidence="2 12">Multi-pass membrane protein</topology>
    </subcellularLocation>
    <subcellularLocation>
        <location evidence="11">Cell membrane</location>
        <topology evidence="11">Multi-pass membrane protein</topology>
    </subcellularLocation>
</comment>
<feature type="transmembrane region" description="Helical" evidence="11">
    <location>
        <begin position="89"/>
        <end position="110"/>
    </location>
</feature>
<protein>
    <recommendedName>
        <fullName evidence="12">Molybdenum transport system permease</fullName>
    </recommendedName>
</protein>
<sequence>MQSLPPDIWQAAWLTVRLAATATLFLLAISLPLAHWLARGASLWKDAIFTAVSLPIVLPPSVLGYYLLLLLGPSGPGGWLARVSGAGQTLAFTFWGLVLGSVLYSLPFAVQPIHNAFEAIGPRPLEVAAMLRASPWRAFWTVAVPLAWPGILSGAILGFAHTVGEFGIVLMIGGDIPGRTRVLSVALYDYVENSQWREANIIAEGMVIFSFAIIFLMSLLRRRIGRYR</sequence>
<reference evidence="14 15" key="1">
    <citation type="submission" date="2020-04" db="EMBL/GenBank/DDBJ databases">
        <title>Description of novel Gluconacetobacter.</title>
        <authorList>
            <person name="Sombolestani A."/>
        </authorList>
    </citation>
    <scope>NUCLEOTIDE SEQUENCE [LARGE SCALE GENOMIC DNA]</scope>
    <source>
        <strain evidence="14 15">LMG 21311</strain>
    </source>
</reference>
<evidence type="ECO:0000256" key="9">
    <source>
        <dbReference type="ARBA" id="ARBA00022989"/>
    </source>
</evidence>
<feature type="transmembrane region" description="Helical" evidence="11">
    <location>
        <begin position="12"/>
        <end position="35"/>
    </location>
</feature>
<comment type="similarity">
    <text evidence="3 12">Belongs to the binding-protein-dependent transport system permease family. CysTW subfamily.</text>
</comment>
<evidence type="ECO:0000256" key="1">
    <source>
        <dbReference type="ARBA" id="ARBA00002949"/>
    </source>
</evidence>
<dbReference type="Proteomes" id="UP000555756">
    <property type="component" value="Unassembled WGS sequence"/>
</dbReference>
<evidence type="ECO:0000259" key="13">
    <source>
        <dbReference type="PROSITE" id="PS50928"/>
    </source>
</evidence>